<gene>
    <name evidence="2" type="ORF">APLA_LOCUS309</name>
</gene>
<dbReference type="EMBL" id="CADEBD010000037">
    <property type="protein sequence ID" value="CAB3220421.1"/>
    <property type="molecule type" value="Genomic_DNA"/>
</dbReference>
<evidence type="ECO:0000313" key="3">
    <source>
        <dbReference type="Proteomes" id="UP000494256"/>
    </source>
</evidence>
<dbReference type="OrthoDB" id="18679at2759"/>
<feature type="region of interest" description="Disordered" evidence="1">
    <location>
        <begin position="1"/>
        <end position="23"/>
    </location>
</feature>
<evidence type="ECO:0000256" key="1">
    <source>
        <dbReference type="SAM" id="MobiDB-lite"/>
    </source>
</evidence>
<sequence>MNHAHKNECGKQVNEDVTKKASVSERPKSSLDIYKFRRDTSYISPIHRRVIATSIRITSVQCSMRKAQVRNDTKVTGHFGGSPARHVWHWVLYNIYIGTGCTHHATLGLRRDNLFRFGAMHLSHAALRSARRINESKHETRREKNKCKVDSDKSRLLKWLPCRGPRSRSANIH</sequence>
<dbReference type="AlphaFoldDB" id="A0A8S0YMB2"/>
<proteinExistence type="predicted"/>
<dbReference type="Proteomes" id="UP000494256">
    <property type="component" value="Unassembled WGS sequence"/>
</dbReference>
<accession>A0A8S0YMB2</accession>
<reference evidence="2 3" key="1">
    <citation type="submission" date="2020-04" db="EMBL/GenBank/DDBJ databases">
        <authorList>
            <person name="Wallbank WR R."/>
            <person name="Pardo Diaz C."/>
            <person name="Kozak K."/>
            <person name="Martin S."/>
            <person name="Jiggins C."/>
            <person name="Moest M."/>
            <person name="Warren A I."/>
            <person name="Byers J.R.P. K."/>
            <person name="Montejo-Kovacevich G."/>
            <person name="Yen C E."/>
        </authorList>
    </citation>
    <scope>NUCLEOTIDE SEQUENCE [LARGE SCALE GENOMIC DNA]</scope>
</reference>
<comment type="caution">
    <text evidence="2">The sequence shown here is derived from an EMBL/GenBank/DDBJ whole genome shotgun (WGS) entry which is preliminary data.</text>
</comment>
<protein>
    <submittedName>
        <fullName evidence="2">Uncharacterized protein</fullName>
    </submittedName>
</protein>
<name>A0A8S0YMB2_ARCPL</name>
<evidence type="ECO:0000313" key="2">
    <source>
        <dbReference type="EMBL" id="CAB3220421.1"/>
    </source>
</evidence>
<organism evidence="2 3">
    <name type="scientific">Arctia plantaginis</name>
    <name type="common">Wood tiger moth</name>
    <name type="synonym">Phalaena plantaginis</name>
    <dbReference type="NCBI Taxonomy" id="874455"/>
    <lineage>
        <taxon>Eukaryota</taxon>
        <taxon>Metazoa</taxon>
        <taxon>Ecdysozoa</taxon>
        <taxon>Arthropoda</taxon>
        <taxon>Hexapoda</taxon>
        <taxon>Insecta</taxon>
        <taxon>Pterygota</taxon>
        <taxon>Neoptera</taxon>
        <taxon>Endopterygota</taxon>
        <taxon>Lepidoptera</taxon>
        <taxon>Glossata</taxon>
        <taxon>Ditrysia</taxon>
        <taxon>Noctuoidea</taxon>
        <taxon>Erebidae</taxon>
        <taxon>Arctiinae</taxon>
        <taxon>Arctia</taxon>
    </lineage>
</organism>